<keyword evidence="2" id="KW-1185">Reference proteome</keyword>
<proteinExistence type="predicted"/>
<dbReference type="EMBL" id="CAJVPT010016331">
    <property type="protein sequence ID" value="CAG8618318.1"/>
    <property type="molecule type" value="Genomic_DNA"/>
</dbReference>
<gene>
    <name evidence="1" type="ORF">ACOLOM_LOCUS7242</name>
</gene>
<dbReference type="Proteomes" id="UP000789525">
    <property type="component" value="Unassembled WGS sequence"/>
</dbReference>
<reference evidence="1" key="1">
    <citation type="submission" date="2021-06" db="EMBL/GenBank/DDBJ databases">
        <authorList>
            <person name="Kallberg Y."/>
            <person name="Tangrot J."/>
            <person name="Rosling A."/>
        </authorList>
    </citation>
    <scope>NUCLEOTIDE SEQUENCE</scope>
    <source>
        <strain evidence="1">CL356</strain>
    </source>
</reference>
<name>A0ACA9MXF2_9GLOM</name>
<accession>A0ACA9MXF2</accession>
<comment type="caution">
    <text evidence="1">The sequence shown here is derived from an EMBL/GenBank/DDBJ whole genome shotgun (WGS) entry which is preliminary data.</text>
</comment>
<organism evidence="1 2">
    <name type="scientific">Acaulospora colombiana</name>
    <dbReference type="NCBI Taxonomy" id="27376"/>
    <lineage>
        <taxon>Eukaryota</taxon>
        <taxon>Fungi</taxon>
        <taxon>Fungi incertae sedis</taxon>
        <taxon>Mucoromycota</taxon>
        <taxon>Glomeromycotina</taxon>
        <taxon>Glomeromycetes</taxon>
        <taxon>Diversisporales</taxon>
        <taxon>Acaulosporaceae</taxon>
        <taxon>Acaulospora</taxon>
    </lineage>
</organism>
<evidence type="ECO:0000313" key="1">
    <source>
        <dbReference type="EMBL" id="CAG8618318.1"/>
    </source>
</evidence>
<protein>
    <submittedName>
        <fullName evidence="1">12299_t:CDS:1</fullName>
    </submittedName>
</protein>
<sequence>MAGAREEERHFKKNDRRDFNTKRKNSFASKNKDLHTNAPPVSATATSPTTPTSVGSTTSNASFSSGSPNLALPSLRPTPEHVPVNNFNSQEVEAFLNSGWKEEIDRFYNQNNPESEKPEMYKSEKAWGKGVPAWGQKPHLMANGNDFFNELRKSSPNVQVSVSNAQPTTAK</sequence>
<evidence type="ECO:0000313" key="2">
    <source>
        <dbReference type="Proteomes" id="UP000789525"/>
    </source>
</evidence>